<evidence type="ECO:0000256" key="1">
    <source>
        <dbReference type="ARBA" id="ARBA00001946"/>
    </source>
</evidence>
<keyword evidence="3" id="KW-0378">Hydrolase</keyword>
<keyword evidence="2" id="KW-0479">Metal-binding</keyword>
<comment type="cofactor">
    <cofactor evidence="1">
        <name>Mg(2+)</name>
        <dbReference type="ChEBI" id="CHEBI:18420"/>
    </cofactor>
</comment>
<dbReference type="Gene3D" id="3.20.20.370">
    <property type="entry name" value="Glycoside hydrolase/deacetylase"/>
    <property type="match status" value="1"/>
</dbReference>
<evidence type="ECO:0000256" key="3">
    <source>
        <dbReference type="ARBA" id="ARBA00022801"/>
    </source>
</evidence>
<evidence type="ECO:0000256" key="4">
    <source>
        <dbReference type="ARBA" id="ARBA00022842"/>
    </source>
</evidence>
<dbReference type="GO" id="GO:0046872">
    <property type="term" value="F:metal ion binding"/>
    <property type="evidence" value="ECO:0007669"/>
    <property type="project" value="UniProtKB-KW"/>
</dbReference>
<dbReference type="Proteomes" id="UP000645257">
    <property type="component" value="Unassembled WGS sequence"/>
</dbReference>
<accession>A0A918U7I1</accession>
<dbReference type="CDD" id="cd10807">
    <property type="entry name" value="YdjC_like_3"/>
    <property type="match status" value="1"/>
</dbReference>
<dbReference type="RefSeq" id="WP_229804403.1">
    <property type="nucleotide sequence ID" value="NZ_BMYX01000001.1"/>
</dbReference>
<dbReference type="GO" id="GO:0019213">
    <property type="term" value="F:deacetylase activity"/>
    <property type="evidence" value="ECO:0007669"/>
    <property type="project" value="TreeGrafter"/>
</dbReference>
<dbReference type="Pfam" id="PF04794">
    <property type="entry name" value="YdjC"/>
    <property type="match status" value="1"/>
</dbReference>
<comment type="caution">
    <text evidence="6">The sequence shown here is derived from an EMBL/GenBank/DDBJ whole genome shotgun (WGS) entry which is preliminary data.</text>
</comment>
<dbReference type="GO" id="GO:0005975">
    <property type="term" value="P:carbohydrate metabolic process"/>
    <property type="evidence" value="ECO:0007669"/>
    <property type="project" value="InterPro"/>
</dbReference>
<evidence type="ECO:0000256" key="2">
    <source>
        <dbReference type="ARBA" id="ARBA00022723"/>
    </source>
</evidence>
<dbReference type="SUPFAM" id="SSF88713">
    <property type="entry name" value="Glycoside hydrolase/deacetylase"/>
    <property type="match status" value="1"/>
</dbReference>
<dbReference type="AlphaFoldDB" id="A0A918U7I1"/>
<keyword evidence="4" id="KW-0460">Magnesium</keyword>
<name>A0A918U7I1_9NEIS</name>
<proteinExistence type="predicted"/>
<keyword evidence="7" id="KW-1185">Reference proteome</keyword>
<dbReference type="InterPro" id="IPR006879">
    <property type="entry name" value="YdjC-like"/>
</dbReference>
<dbReference type="PANTHER" id="PTHR31609:SF1">
    <property type="entry name" value="CARBOHYDRATE DEACETYLASE"/>
    <property type="match status" value="1"/>
</dbReference>
<organism evidence="6 7">
    <name type="scientific">Paludibacterium paludis</name>
    <dbReference type="NCBI Taxonomy" id="1225769"/>
    <lineage>
        <taxon>Bacteria</taxon>
        <taxon>Pseudomonadati</taxon>
        <taxon>Pseudomonadota</taxon>
        <taxon>Betaproteobacteria</taxon>
        <taxon>Neisseriales</taxon>
        <taxon>Chromobacteriaceae</taxon>
        <taxon>Paludibacterium</taxon>
    </lineage>
</organism>
<keyword evidence="5" id="KW-0119">Carbohydrate metabolism</keyword>
<gene>
    <name evidence="6" type="ORF">GCM10011289_01980</name>
</gene>
<reference evidence="6" key="1">
    <citation type="journal article" date="2014" name="Int. J. Syst. Evol. Microbiol.">
        <title>Complete genome sequence of Corynebacterium casei LMG S-19264T (=DSM 44701T), isolated from a smear-ripened cheese.</title>
        <authorList>
            <consortium name="US DOE Joint Genome Institute (JGI-PGF)"/>
            <person name="Walter F."/>
            <person name="Albersmeier A."/>
            <person name="Kalinowski J."/>
            <person name="Ruckert C."/>
        </authorList>
    </citation>
    <scope>NUCLEOTIDE SEQUENCE</scope>
    <source>
        <strain evidence="6">KCTC 32182</strain>
    </source>
</reference>
<dbReference type="InterPro" id="IPR011330">
    <property type="entry name" value="Glyco_hydro/deAcase_b/a-brl"/>
</dbReference>
<dbReference type="PANTHER" id="PTHR31609">
    <property type="entry name" value="YDJC DEACETYLASE FAMILY MEMBER"/>
    <property type="match status" value="1"/>
</dbReference>
<sequence length="266" mass="29457">MKRLVLCADDFAQSRAISRGILDLAEAGRITATSVFSLSEHWMEGARQLKPLSPRVEAGLHLTLTEPFDDTARPLGRWLLMSQAGCVPRQAVRRSFEAQLMRFCEEWGELPAYLDGHQHVHALPGIRDEVFALIERHWTGASRPWIRLPDRLGHPGQSRFKASVLTFCCRGFARQAAQRGLTSHAWFGGLYSLSGDAAYRALMREWLAACPDGALMMCHPGMPATNPADPIARARVNEYRYLASPAFAEDLRSAGVELVTGSRTAG</sequence>
<reference evidence="6" key="2">
    <citation type="submission" date="2020-09" db="EMBL/GenBank/DDBJ databases">
        <authorList>
            <person name="Sun Q."/>
            <person name="Kim S."/>
        </authorList>
    </citation>
    <scope>NUCLEOTIDE SEQUENCE</scope>
    <source>
        <strain evidence="6">KCTC 32182</strain>
    </source>
</reference>
<dbReference type="EMBL" id="BMYX01000001">
    <property type="protein sequence ID" value="GGY03289.1"/>
    <property type="molecule type" value="Genomic_DNA"/>
</dbReference>
<dbReference type="GO" id="GO:0016787">
    <property type="term" value="F:hydrolase activity"/>
    <property type="evidence" value="ECO:0007669"/>
    <property type="project" value="UniProtKB-KW"/>
</dbReference>
<protein>
    <recommendedName>
        <fullName evidence="8">ChbG/HpnK family deacetylase</fullName>
    </recommendedName>
</protein>
<evidence type="ECO:0008006" key="8">
    <source>
        <dbReference type="Google" id="ProtNLM"/>
    </source>
</evidence>
<evidence type="ECO:0000313" key="7">
    <source>
        <dbReference type="Proteomes" id="UP000645257"/>
    </source>
</evidence>
<evidence type="ECO:0000313" key="6">
    <source>
        <dbReference type="EMBL" id="GGY03289.1"/>
    </source>
</evidence>
<evidence type="ECO:0000256" key="5">
    <source>
        <dbReference type="ARBA" id="ARBA00023277"/>
    </source>
</evidence>